<comment type="subcellular location">
    <subcellularLocation>
        <location evidence="1 7">Cell membrane</location>
        <topology evidence="1 7">Multi-pass membrane protein</topology>
    </subcellularLocation>
</comment>
<feature type="transmembrane region" description="Helical" evidence="7">
    <location>
        <begin position="284"/>
        <end position="305"/>
    </location>
</feature>
<evidence type="ECO:0000256" key="2">
    <source>
        <dbReference type="ARBA" id="ARBA00022448"/>
    </source>
</evidence>
<feature type="transmembrane region" description="Helical" evidence="7">
    <location>
        <begin position="199"/>
        <end position="217"/>
    </location>
</feature>
<gene>
    <name evidence="9" type="ORF">SAMN04488056_12416</name>
</gene>
<dbReference type="AlphaFoldDB" id="A0A1I5MYI5"/>
<keyword evidence="5 7" id="KW-1133">Transmembrane helix</keyword>
<keyword evidence="4 7" id="KW-0812">Transmembrane</keyword>
<keyword evidence="3" id="KW-1003">Cell membrane</keyword>
<dbReference type="PROSITE" id="PS50928">
    <property type="entry name" value="ABC_TM1"/>
    <property type="match status" value="1"/>
</dbReference>
<dbReference type="GO" id="GO:0005886">
    <property type="term" value="C:plasma membrane"/>
    <property type="evidence" value="ECO:0007669"/>
    <property type="project" value="UniProtKB-SubCell"/>
</dbReference>
<comment type="similarity">
    <text evidence="7">Belongs to the binding-protein-dependent transport system permease family.</text>
</comment>
<reference evidence="9 10" key="1">
    <citation type="submission" date="2016-10" db="EMBL/GenBank/DDBJ databases">
        <authorList>
            <person name="de Groot N.N."/>
        </authorList>
    </citation>
    <scope>NUCLEOTIDE SEQUENCE [LARGE SCALE GENOMIC DNA]</scope>
    <source>
        <strain evidence="9 10">CGMCC 1.9157</strain>
    </source>
</reference>
<proteinExistence type="inferred from homology"/>
<evidence type="ECO:0000256" key="5">
    <source>
        <dbReference type="ARBA" id="ARBA00022989"/>
    </source>
</evidence>
<keyword evidence="10" id="KW-1185">Reference proteome</keyword>
<dbReference type="Proteomes" id="UP000199236">
    <property type="component" value="Unassembled WGS sequence"/>
</dbReference>
<dbReference type="InterPro" id="IPR035906">
    <property type="entry name" value="MetI-like_sf"/>
</dbReference>
<feature type="transmembrane region" description="Helical" evidence="7">
    <location>
        <begin position="114"/>
        <end position="134"/>
    </location>
</feature>
<dbReference type="OrthoDB" id="9805108at2"/>
<feature type="transmembrane region" description="Helical" evidence="7">
    <location>
        <begin position="80"/>
        <end position="102"/>
    </location>
</feature>
<dbReference type="Pfam" id="PF00528">
    <property type="entry name" value="BPD_transp_1"/>
    <property type="match status" value="1"/>
</dbReference>
<dbReference type="Gene3D" id="1.10.3720.10">
    <property type="entry name" value="MetI-like"/>
    <property type="match status" value="2"/>
</dbReference>
<dbReference type="PANTHER" id="PTHR30193:SF42">
    <property type="entry name" value="ABC TRANSPORTER PERMEASE PROTEIN"/>
    <property type="match status" value="1"/>
</dbReference>
<keyword evidence="2 7" id="KW-0813">Transport</keyword>
<feature type="transmembrane region" description="Helical" evidence="7">
    <location>
        <begin position="172"/>
        <end position="192"/>
    </location>
</feature>
<evidence type="ECO:0000256" key="3">
    <source>
        <dbReference type="ARBA" id="ARBA00022475"/>
    </source>
</evidence>
<dbReference type="STRING" id="655353.SAMN04488056_12416"/>
<dbReference type="InterPro" id="IPR051393">
    <property type="entry name" value="ABC_transporter_permease"/>
</dbReference>
<evidence type="ECO:0000313" key="10">
    <source>
        <dbReference type="Proteomes" id="UP000199236"/>
    </source>
</evidence>
<evidence type="ECO:0000256" key="6">
    <source>
        <dbReference type="ARBA" id="ARBA00023136"/>
    </source>
</evidence>
<evidence type="ECO:0000256" key="4">
    <source>
        <dbReference type="ARBA" id="ARBA00022692"/>
    </source>
</evidence>
<feature type="transmembrane region" description="Helical" evidence="7">
    <location>
        <begin position="9"/>
        <end position="30"/>
    </location>
</feature>
<evidence type="ECO:0000259" key="8">
    <source>
        <dbReference type="PROSITE" id="PS50928"/>
    </source>
</evidence>
<evidence type="ECO:0000313" key="9">
    <source>
        <dbReference type="EMBL" id="SFP14492.1"/>
    </source>
</evidence>
<feature type="transmembrane region" description="Helical" evidence="7">
    <location>
        <begin position="339"/>
        <end position="362"/>
    </location>
</feature>
<dbReference type="CDD" id="cd06261">
    <property type="entry name" value="TM_PBP2"/>
    <property type="match status" value="1"/>
</dbReference>
<name>A0A1I5MYI5_9HYPH</name>
<dbReference type="PANTHER" id="PTHR30193">
    <property type="entry name" value="ABC TRANSPORTER PERMEASE PROTEIN"/>
    <property type="match status" value="1"/>
</dbReference>
<organism evidence="9 10">
    <name type="scientific">Cohaesibacter marisflavi</name>
    <dbReference type="NCBI Taxonomy" id="655353"/>
    <lineage>
        <taxon>Bacteria</taxon>
        <taxon>Pseudomonadati</taxon>
        <taxon>Pseudomonadota</taxon>
        <taxon>Alphaproteobacteria</taxon>
        <taxon>Hyphomicrobiales</taxon>
        <taxon>Cohaesibacteraceae</taxon>
    </lineage>
</organism>
<dbReference type="SUPFAM" id="SSF161098">
    <property type="entry name" value="MetI-like"/>
    <property type="match status" value="2"/>
</dbReference>
<feature type="transmembrane region" description="Helical" evidence="7">
    <location>
        <begin position="237"/>
        <end position="263"/>
    </location>
</feature>
<dbReference type="GO" id="GO:0055085">
    <property type="term" value="P:transmembrane transport"/>
    <property type="evidence" value="ECO:0007669"/>
    <property type="project" value="InterPro"/>
</dbReference>
<dbReference type="RefSeq" id="WP_090075637.1">
    <property type="nucleotide sequence ID" value="NZ_FOVR01000024.1"/>
</dbReference>
<evidence type="ECO:0000256" key="1">
    <source>
        <dbReference type="ARBA" id="ARBA00004651"/>
    </source>
</evidence>
<feature type="domain" description="ABC transmembrane type-1" evidence="8">
    <location>
        <begin position="77"/>
        <end position="362"/>
    </location>
</feature>
<evidence type="ECO:0000256" key="7">
    <source>
        <dbReference type="RuleBase" id="RU363032"/>
    </source>
</evidence>
<dbReference type="InterPro" id="IPR000515">
    <property type="entry name" value="MetI-like"/>
</dbReference>
<accession>A0A1I5MYI5</accession>
<keyword evidence="6 7" id="KW-0472">Membrane</keyword>
<protein>
    <submittedName>
        <fullName evidence="9">Glucose/mannose transport system permease protein</fullName>
    </submittedName>
</protein>
<dbReference type="EMBL" id="FOVR01000024">
    <property type="protein sequence ID" value="SFP14492.1"/>
    <property type="molecule type" value="Genomic_DNA"/>
</dbReference>
<sequence>MRTVSKDRILAGVTLLPSILLVGIFVYGFIGNTFWTSLTDWGGVGALSENPEKNYVGFYNYKDLFVGFLSSGFRQDLVNAIFYSVFLLIGAIGVGLFIAILLDNKPKAEGFFRTVFLYPMSLSFIVTGTIWRWLLAPSGGVNVLPTYVGAEPFNFRWLSSTQSILQFDWQNILSFAFNVISIVLIVIGLWLLGKRSKHAAKWLVAGIVIGILVYLFGDMLPKALIMEEKHGFNLATTGIILATIWQYSGYTMALYLAGFTGISQDLRDAAMLDGASTFNYYRHIAIPLIQPITISAIIILSHISLKMFDLIFAMTGPDNGQTGHPALNMYLTTFRANDFARGAAIAMLLFFLAALFIIPYLISSYRNKDERA</sequence>